<feature type="region of interest" description="Disordered" evidence="4">
    <location>
        <begin position="298"/>
        <end position="319"/>
    </location>
</feature>
<reference evidence="6 7" key="1">
    <citation type="submission" date="2019-06" db="EMBL/GenBank/DDBJ databases">
        <title>Whole genome shotgun sequence of Microbacterium liquefaciens NBRC 15037.</title>
        <authorList>
            <person name="Hosoyama A."/>
            <person name="Uohara A."/>
            <person name="Ohji S."/>
            <person name="Ichikawa N."/>
        </authorList>
    </citation>
    <scope>NUCLEOTIDE SEQUENCE [LARGE SCALE GENOMIC DNA]</scope>
    <source>
        <strain evidence="6 7">NBRC 15037</strain>
    </source>
</reference>
<comment type="caution">
    <text evidence="6">The sequence shown here is derived from an EMBL/GenBank/DDBJ whole genome shotgun (WGS) entry which is preliminary data.</text>
</comment>
<evidence type="ECO:0000256" key="4">
    <source>
        <dbReference type="SAM" id="MobiDB-lite"/>
    </source>
</evidence>
<sequence length="319" mass="36049">MGMPSPLPVRDGVGATRLHVPLTGPWPTAAAYMVERFFHMDPERLLARFDRGEIVRADGSPVPRDAPLGSVEFVWYYREPAVETRIPFEIEVLHQDEHLVVVDKPHFLPTTPGGKFLQNSALVRLRNLLDNPDLAPIHRLDRATAGLLMFSTRPATRGAYQLMFENRRVQKVYEAVSALPEGGELPSFPLVYRNHIEKPRAQVRVQVDDTREPNAETLIALISSDDRVLHTLLRPHSGKMHQLRVHLAALGIGILNDRFYPELLEDLPDDFDRPLQLLARELRFVDPLSGEERVFTTRRTLQHAPADEDPVSEDPVSGA</sequence>
<dbReference type="PANTHER" id="PTHR21600">
    <property type="entry name" value="MITOCHONDRIAL RNA PSEUDOURIDINE SYNTHASE"/>
    <property type="match status" value="1"/>
</dbReference>
<organism evidence="6 7">
    <name type="scientific">Microbacterium maritypicum</name>
    <name type="common">Microbacterium liquefaciens</name>
    <dbReference type="NCBI Taxonomy" id="33918"/>
    <lineage>
        <taxon>Bacteria</taxon>
        <taxon>Bacillati</taxon>
        <taxon>Actinomycetota</taxon>
        <taxon>Actinomycetes</taxon>
        <taxon>Micrococcales</taxon>
        <taxon>Microbacteriaceae</taxon>
        <taxon>Microbacterium</taxon>
    </lineage>
</organism>
<dbReference type="InterPro" id="IPR020103">
    <property type="entry name" value="PsdUridine_synth_cat_dom_sf"/>
</dbReference>
<evidence type="ECO:0000313" key="7">
    <source>
        <dbReference type="Proteomes" id="UP000317410"/>
    </source>
</evidence>
<dbReference type="PROSITE" id="PS01129">
    <property type="entry name" value="PSI_RLU"/>
    <property type="match status" value="1"/>
</dbReference>
<dbReference type="PANTHER" id="PTHR21600:SF84">
    <property type="entry name" value="PSEUDOURIDINE SYNTHASE RSUA_RLUA-LIKE DOMAIN-CONTAINING PROTEIN"/>
    <property type="match status" value="1"/>
</dbReference>
<gene>
    <name evidence="6" type="ORF">MLI01_12550</name>
</gene>
<dbReference type="AlphaFoldDB" id="A0A4Y4B7I0"/>
<dbReference type="Pfam" id="PF00849">
    <property type="entry name" value="PseudoU_synth_2"/>
    <property type="match status" value="1"/>
</dbReference>
<dbReference type="InterPro" id="IPR006224">
    <property type="entry name" value="PsdUridine_synth_RluA-like_CS"/>
</dbReference>
<evidence type="ECO:0000256" key="1">
    <source>
        <dbReference type="ARBA" id="ARBA00000073"/>
    </source>
</evidence>
<protein>
    <recommendedName>
        <fullName evidence="2">RNA pseudouridylate synthase</fullName>
    </recommendedName>
    <alternativeName>
        <fullName evidence="3">RNA-uridine isomerase</fullName>
    </alternativeName>
</protein>
<dbReference type="Gene3D" id="3.30.2350.10">
    <property type="entry name" value="Pseudouridine synthase"/>
    <property type="match status" value="1"/>
</dbReference>
<dbReference type="EMBL" id="BJNQ01000006">
    <property type="protein sequence ID" value="GEC75110.1"/>
    <property type="molecule type" value="Genomic_DNA"/>
</dbReference>
<dbReference type="GO" id="GO:0140098">
    <property type="term" value="F:catalytic activity, acting on RNA"/>
    <property type="evidence" value="ECO:0007669"/>
    <property type="project" value="UniProtKB-ARBA"/>
</dbReference>
<proteinExistence type="predicted"/>
<accession>A0A4Y4B7I0</accession>
<dbReference type="InterPro" id="IPR050188">
    <property type="entry name" value="RluA_PseudoU_synthase"/>
</dbReference>
<evidence type="ECO:0000313" key="6">
    <source>
        <dbReference type="EMBL" id="GEC75110.1"/>
    </source>
</evidence>
<comment type="catalytic activity">
    <reaction evidence="1">
        <text>a uridine in RNA = a pseudouridine in RNA</text>
        <dbReference type="Rhea" id="RHEA:48348"/>
        <dbReference type="Rhea" id="RHEA-COMP:12068"/>
        <dbReference type="Rhea" id="RHEA-COMP:12069"/>
        <dbReference type="ChEBI" id="CHEBI:65314"/>
        <dbReference type="ChEBI" id="CHEBI:65315"/>
    </reaction>
</comment>
<dbReference type="Proteomes" id="UP000317410">
    <property type="component" value="Unassembled WGS sequence"/>
</dbReference>
<dbReference type="GO" id="GO:0003723">
    <property type="term" value="F:RNA binding"/>
    <property type="evidence" value="ECO:0007669"/>
    <property type="project" value="InterPro"/>
</dbReference>
<dbReference type="GO" id="GO:0000455">
    <property type="term" value="P:enzyme-directed rRNA pseudouridine synthesis"/>
    <property type="evidence" value="ECO:0007669"/>
    <property type="project" value="TreeGrafter"/>
</dbReference>
<evidence type="ECO:0000256" key="3">
    <source>
        <dbReference type="ARBA" id="ARBA00033164"/>
    </source>
</evidence>
<dbReference type="GO" id="GO:0009982">
    <property type="term" value="F:pseudouridine synthase activity"/>
    <property type="evidence" value="ECO:0007669"/>
    <property type="project" value="InterPro"/>
</dbReference>
<dbReference type="SUPFAM" id="SSF55120">
    <property type="entry name" value="Pseudouridine synthase"/>
    <property type="match status" value="1"/>
</dbReference>
<name>A0A4Y4B7I0_MICMQ</name>
<evidence type="ECO:0000256" key="2">
    <source>
        <dbReference type="ARBA" id="ARBA00031870"/>
    </source>
</evidence>
<evidence type="ECO:0000259" key="5">
    <source>
        <dbReference type="Pfam" id="PF00849"/>
    </source>
</evidence>
<feature type="domain" description="Pseudouridine synthase RsuA/RluA-like" evidence="5">
    <location>
        <begin position="98"/>
        <end position="249"/>
    </location>
</feature>
<dbReference type="InterPro" id="IPR006145">
    <property type="entry name" value="PsdUridine_synth_RsuA/RluA"/>
</dbReference>